<dbReference type="OrthoDB" id="500858at2"/>
<dbReference type="InterPro" id="IPR000719">
    <property type="entry name" value="Prot_kinase_dom"/>
</dbReference>
<evidence type="ECO:0000256" key="1">
    <source>
        <dbReference type="ARBA" id="ARBA00022574"/>
    </source>
</evidence>
<evidence type="ECO:0000256" key="7">
    <source>
        <dbReference type="SAM" id="MobiDB-lite"/>
    </source>
</evidence>
<dbReference type="Pfam" id="PF00400">
    <property type="entry name" value="WD40"/>
    <property type="match status" value="7"/>
</dbReference>
<dbReference type="EMBL" id="NIDE01000001">
    <property type="protein sequence ID" value="OWK47068.1"/>
    <property type="molecule type" value="Genomic_DNA"/>
</dbReference>
<dbReference type="Gene3D" id="3.30.200.20">
    <property type="entry name" value="Phosphorylase Kinase, domain 1"/>
    <property type="match status" value="1"/>
</dbReference>
<dbReference type="Proteomes" id="UP000214646">
    <property type="component" value="Unassembled WGS sequence"/>
</dbReference>
<evidence type="ECO:0000256" key="8">
    <source>
        <dbReference type="SAM" id="Phobius"/>
    </source>
</evidence>
<evidence type="ECO:0000313" key="11">
    <source>
        <dbReference type="Proteomes" id="UP000214646"/>
    </source>
</evidence>
<dbReference type="PROSITE" id="PS50294">
    <property type="entry name" value="WD_REPEATS_REGION"/>
    <property type="match status" value="4"/>
</dbReference>
<keyword evidence="11" id="KW-1185">Reference proteome</keyword>
<dbReference type="PANTHER" id="PTHR19879">
    <property type="entry name" value="TRANSCRIPTION INITIATION FACTOR TFIID"/>
    <property type="match status" value="1"/>
</dbReference>
<keyword evidence="2" id="KW-0677">Repeat</keyword>
<dbReference type="InterPro" id="IPR015943">
    <property type="entry name" value="WD40/YVTN_repeat-like_dom_sf"/>
</dbReference>
<dbReference type="InterPro" id="IPR008271">
    <property type="entry name" value="Ser/Thr_kinase_AS"/>
</dbReference>
<protein>
    <submittedName>
        <fullName evidence="10">High-affnity carbon uptake protein Hat/HatR</fullName>
    </submittedName>
</protein>
<proteinExistence type="predicted"/>
<dbReference type="GO" id="GO:0004672">
    <property type="term" value="F:protein kinase activity"/>
    <property type="evidence" value="ECO:0007669"/>
    <property type="project" value="InterPro"/>
</dbReference>
<dbReference type="PROSITE" id="PS00678">
    <property type="entry name" value="WD_REPEATS_1"/>
    <property type="match status" value="1"/>
</dbReference>
<dbReference type="GO" id="GO:0005524">
    <property type="term" value="F:ATP binding"/>
    <property type="evidence" value="ECO:0007669"/>
    <property type="project" value="UniProtKB-UniRule"/>
</dbReference>
<feature type="repeat" description="WD" evidence="5">
    <location>
        <begin position="734"/>
        <end position="772"/>
    </location>
</feature>
<dbReference type="PROSITE" id="PS50011">
    <property type="entry name" value="PROTEIN_KINASE_DOM"/>
    <property type="match status" value="1"/>
</dbReference>
<evidence type="ECO:0000256" key="6">
    <source>
        <dbReference type="PROSITE-ProRule" id="PRU10141"/>
    </source>
</evidence>
<dbReference type="SUPFAM" id="SSF50998">
    <property type="entry name" value="Quinoprotein alcohol dehydrogenase-like"/>
    <property type="match status" value="1"/>
</dbReference>
<evidence type="ECO:0000256" key="4">
    <source>
        <dbReference type="ARBA" id="ARBA00022840"/>
    </source>
</evidence>
<dbReference type="InterPro" id="IPR036322">
    <property type="entry name" value="WD40_repeat_dom_sf"/>
</dbReference>
<organism evidence="10 11">
    <name type="scientific">Fimbriiglobus ruber</name>
    <dbReference type="NCBI Taxonomy" id="1908690"/>
    <lineage>
        <taxon>Bacteria</taxon>
        <taxon>Pseudomonadati</taxon>
        <taxon>Planctomycetota</taxon>
        <taxon>Planctomycetia</taxon>
        <taxon>Gemmatales</taxon>
        <taxon>Gemmataceae</taxon>
        <taxon>Fimbriiglobus</taxon>
    </lineage>
</organism>
<keyword evidence="4 6" id="KW-0067">ATP-binding</keyword>
<evidence type="ECO:0000256" key="5">
    <source>
        <dbReference type="PROSITE-ProRule" id="PRU00221"/>
    </source>
</evidence>
<accession>A0A225E8H0</accession>
<dbReference type="Pfam" id="PF00069">
    <property type="entry name" value="Pkinase"/>
    <property type="match status" value="1"/>
</dbReference>
<keyword evidence="8" id="KW-0812">Transmembrane</keyword>
<dbReference type="PANTHER" id="PTHR19879:SF9">
    <property type="entry name" value="TRANSCRIPTION INITIATION FACTOR TFIID SUBUNIT 5"/>
    <property type="match status" value="1"/>
</dbReference>
<dbReference type="InterPro" id="IPR011009">
    <property type="entry name" value="Kinase-like_dom_sf"/>
</dbReference>
<evidence type="ECO:0000259" key="9">
    <source>
        <dbReference type="PROSITE" id="PS50011"/>
    </source>
</evidence>
<dbReference type="AlphaFoldDB" id="A0A225E8H0"/>
<feature type="binding site" evidence="6">
    <location>
        <position position="149"/>
    </location>
    <ligand>
        <name>ATP</name>
        <dbReference type="ChEBI" id="CHEBI:30616"/>
    </ligand>
</feature>
<dbReference type="RefSeq" id="WP_088252215.1">
    <property type="nucleotide sequence ID" value="NZ_NIDE01000001.1"/>
</dbReference>
<dbReference type="PROSITE" id="PS00108">
    <property type="entry name" value="PROTEIN_KINASE_ST"/>
    <property type="match status" value="1"/>
</dbReference>
<keyword evidence="1 5" id="KW-0853">WD repeat</keyword>
<dbReference type="PROSITE" id="PS50082">
    <property type="entry name" value="WD_REPEATS_2"/>
    <property type="match status" value="5"/>
</dbReference>
<keyword evidence="3 6" id="KW-0547">Nucleotide-binding</keyword>
<gene>
    <name evidence="10" type="ORF">FRUB_00767</name>
</gene>
<sequence length="1242" mass="132450">MRSHESKVPAQTPVDPVSADPGSSCPDESILVLFLEGQGADQAALEVHIETCALCQDVLDRLTKADSAAAQSVVRLLRSQLVKSRLDYPQTATPLPPPAHFASILPIFKPTDPPPAIPGYDILGELGRGGMAVVYQARHRGLGRLVALKMLHAGPPGGHLSERLRQEARALARLHHPHIVHVYDSGEHLGRPFFSLEWVDGTTLARWTDGNPLPARTAAALVRTIAAAVGYAHTAGVLHRDLKPANVLLDHPPATPTEDAANAVKVSDFGLAKVIAHADTVAAPHTESGMLLGTPAYMAPEQADLSTDRVGPPTDVYALGAILFELLTGRPPFRADTPFQTLFLVVHHEPTPVTRLRPDCPTDLATITAKCLDKNPATRYLRADDLADDLARFLDGRPITARPIGPAARGLRWLRRRPVMAAVVTASVVVMIAAGILAAWQWWAAGAARERADQLTVSEKVARVTADDEKGTATRARRRAEQLAAEALLDQGLKSCEKGDVRRGLADLAQGLERVTAAGLDDLAPAFRANLTCWADRVHIPREAPPFPAVVRSVAFSPDGRRLLVGLAVDRNTNKPQPGFAQLWDPDKWEPAGPKLPHSAPVNAVAFNPAGTRIVTGADDGSVRLWDAATNRLIRSAVNELSLVRAVAFSPDGRTYAVAGNTGKPYRPGEVRIRDAETATLICPPIPHPGVLYAVAYSPDGRALVTGCHSLPEGGRAQVWEVATGKPVGPPMIHSARVSAVAFSPDGKLVLTASHDCTAQLWDRQTGKRVGGPMIHPYPVSAAAFTPDGKAVVTGGGDVRKHGSELDAIRVWDILTGKPLVGPFTHVSMIWSLAIRPDGQALVASDAAGRVRFWSMGRWRPVVEQSLSDPQYAIAYSPDGKWLAAGGGSHDKPRGRSQVLEAATGRPVGRPVEHTECVEAIAFAPDGRTYTTLTRGGTVRVWEAETGHPSGPQFVQPQISPALGDRPGGTTVMTFSPDGLHLLVSDMCGVCALWEWQSGRPVWDKSSSAGPNTVRASRFSPDGRTVLVGRENGMVQLCGSHDGTVQTEFRAGRGPIVAAVFSPDGSAVLAGGDDGTVRLWDIASGMPLGPVINHGADSVKDVGFVRNSSTVYSVSGPRAQVETAVQLWNPRTGELVGGRLPMSVYFRSVAAETRNHWLATGGFGGDVQLWDGPTGRPVGPTVWCGGPIHTIQFALDGRSIAAASKDGYIRVWNTPTVTDEPAQELVARVRALTERVPGQKKE</sequence>
<comment type="caution">
    <text evidence="10">The sequence shown here is derived from an EMBL/GenBank/DDBJ whole genome shotgun (WGS) entry which is preliminary data.</text>
</comment>
<dbReference type="SUPFAM" id="SSF56112">
    <property type="entry name" value="Protein kinase-like (PK-like)"/>
    <property type="match status" value="1"/>
</dbReference>
<keyword evidence="8" id="KW-1133">Transmembrane helix</keyword>
<feature type="transmembrane region" description="Helical" evidence="8">
    <location>
        <begin position="419"/>
        <end position="443"/>
    </location>
</feature>
<keyword evidence="8" id="KW-0472">Membrane</keyword>
<feature type="region of interest" description="Disordered" evidence="7">
    <location>
        <begin position="1"/>
        <end position="23"/>
    </location>
</feature>
<evidence type="ECO:0000256" key="2">
    <source>
        <dbReference type="ARBA" id="ARBA00022737"/>
    </source>
</evidence>
<dbReference type="SMART" id="SM00220">
    <property type="entry name" value="S_TKc"/>
    <property type="match status" value="1"/>
</dbReference>
<dbReference type="CDD" id="cd14014">
    <property type="entry name" value="STKc_PknB_like"/>
    <property type="match status" value="1"/>
</dbReference>
<dbReference type="InterPro" id="IPR017441">
    <property type="entry name" value="Protein_kinase_ATP_BS"/>
</dbReference>
<dbReference type="PRINTS" id="PR00320">
    <property type="entry name" value="GPROTEINBRPT"/>
</dbReference>
<evidence type="ECO:0000313" key="10">
    <source>
        <dbReference type="EMBL" id="OWK47068.1"/>
    </source>
</evidence>
<feature type="repeat" description="WD" evidence="5">
    <location>
        <begin position="1049"/>
        <end position="1090"/>
    </location>
</feature>
<dbReference type="InterPro" id="IPR011047">
    <property type="entry name" value="Quinoprotein_ADH-like_sf"/>
</dbReference>
<name>A0A225E8H0_9BACT</name>
<dbReference type="InterPro" id="IPR020472">
    <property type="entry name" value="WD40_PAC1"/>
</dbReference>
<dbReference type="InterPro" id="IPR001680">
    <property type="entry name" value="WD40_rpt"/>
</dbReference>
<feature type="domain" description="Protein kinase" evidence="9">
    <location>
        <begin position="120"/>
        <end position="394"/>
    </location>
</feature>
<dbReference type="SMART" id="SM00320">
    <property type="entry name" value="WD40"/>
    <property type="match status" value="14"/>
</dbReference>
<dbReference type="Gene3D" id="2.130.10.10">
    <property type="entry name" value="YVTN repeat-like/Quinoprotein amine dehydrogenase"/>
    <property type="match status" value="5"/>
</dbReference>
<dbReference type="SUPFAM" id="SSF50978">
    <property type="entry name" value="WD40 repeat-like"/>
    <property type="match status" value="1"/>
</dbReference>
<feature type="repeat" description="WD" evidence="5">
    <location>
        <begin position="1188"/>
        <end position="1213"/>
    </location>
</feature>
<evidence type="ECO:0000256" key="3">
    <source>
        <dbReference type="ARBA" id="ARBA00022741"/>
    </source>
</evidence>
<dbReference type="InterPro" id="IPR019775">
    <property type="entry name" value="WD40_repeat_CS"/>
</dbReference>
<dbReference type="CDD" id="cd00200">
    <property type="entry name" value="WD40"/>
    <property type="match status" value="1"/>
</dbReference>
<dbReference type="Gene3D" id="1.10.510.10">
    <property type="entry name" value="Transferase(Phosphotransferase) domain 1"/>
    <property type="match status" value="1"/>
</dbReference>
<reference evidence="11" key="1">
    <citation type="submission" date="2017-06" db="EMBL/GenBank/DDBJ databases">
        <title>Genome analysis of Fimbriiglobus ruber SP5, the first member of the order Planctomycetales with confirmed chitinolytic capability.</title>
        <authorList>
            <person name="Ravin N.V."/>
            <person name="Rakitin A.L."/>
            <person name="Ivanova A.A."/>
            <person name="Beletsky A.V."/>
            <person name="Kulichevskaya I.S."/>
            <person name="Mardanov A.V."/>
            <person name="Dedysh S.N."/>
        </authorList>
    </citation>
    <scope>NUCLEOTIDE SEQUENCE [LARGE SCALE GENOMIC DNA]</scope>
    <source>
        <strain evidence="11">SP5</strain>
    </source>
</reference>
<feature type="repeat" description="WD" evidence="5">
    <location>
        <begin position="911"/>
        <end position="947"/>
    </location>
</feature>
<feature type="repeat" description="WD" evidence="5">
    <location>
        <begin position="595"/>
        <end position="636"/>
    </location>
</feature>
<dbReference type="PROSITE" id="PS00107">
    <property type="entry name" value="PROTEIN_KINASE_ATP"/>
    <property type="match status" value="1"/>
</dbReference>